<evidence type="ECO:0000259" key="14">
    <source>
        <dbReference type="PROSITE" id="PS50016"/>
    </source>
</evidence>
<dbReference type="WBParaSite" id="PTRK_0001548500.1">
    <property type="protein sequence ID" value="PTRK_0001548500.1"/>
    <property type="gene ID" value="PTRK_0001548500"/>
</dbReference>
<dbReference type="GO" id="GO:0003682">
    <property type="term" value="F:chromatin binding"/>
    <property type="evidence" value="ECO:0007669"/>
    <property type="project" value="TreeGrafter"/>
</dbReference>
<proteinExistence type="inferred from homology"/>
<evidence type="ECO:0000256" key="1">
    <source>
        <dbReference type="ARBA" id="ARBA00004123"/>
    </source>
</evidence>
<reference evidence="17" key="1">
    <citation type="submission" date="2017-02" db="UniProtKB">
        <authorList>
            <consortium name="WormBaseParasite"/>
        </authorList>
    </citation>
    <scope>IDENTIFICATION</scope>
</reference>
<evidence type="ECO:0000259" key="15">
    <source>
        <dbReference type="PROSITE" id="PS51726"/>
    </source>
</evidence>
<keyword evidence="8" id="KW-0156">Chromatin regulator</keyword>
<dbReference type="PANTHER" id="PTHR10615">
    <property type="entry name" value="HISTONE ACETYLTRANSFERASE"/>
    <property type="match status" value="1"/>
</dbReference>
<dbReference type="Pfam" id="PF01853">
    <property type="entry name" value="MOZ_SAS"/>
    <property type="match status" value="1"/>
</dbReference>
<keyword evidence="5" id="KW-0479">Metal-binding</keyword>
<dbReference type="EC" id="2.3.1.48" evidence="3 13"/>
<feature type="domain" description="MYST-type HAT" evidence="15">
    <location>
        <begin position="258"/>
        <end position="534"/>
    </location>
</feature>
<evidence type="ECO:0000256" key="3">
    <source>
        <dbReference type="ARBA" id="ARBA00013184"/>
    </source>
</evidence>
<dbReference type="SUPFAM" id="SSF57903">
    <property type="entry name" value="FYVE/PHD zinc finger"/>
    <property type="match status" value="1"/>
</dbReference>
<evidence type="ECO:0000256" key="6">
    <source>
        <dbReference type="ARBA" id="ARBA00022771"/>
    </source>
</evidence>
<comment type="subcellular location">
    <subcellularLocation>
        <location evidence="1 13">Nucleus</location>
    </subcellularLocation>
</comment>
<sequence>MDTESNKKPSRHEIAKLQQTFCNLCRAPDDEIKVKLDCSLCQRPFHLQCLLFKEKSMQFFKEKNNRLKFKCSQCLTCELCNEIICDPNFIECFTCSTPICGPCTEGNSKRIERLKCKVCKNNFWKREKIENIESEEDANEEETLMRSPKKKRKLKGTIKNTDKEKINCDEDKGIGKIEKLFKNCVNKYLDIKLDTEPLILPSEKILNRALKKVIDMDSTNKVSCEEDKIKIMKEISRENDYKLYIEVRKNKEEERGKEENEVISTLHFNNYIMKGLFPSKYPDDIKNEEHIYVCRFCLTPLPEEKSYVIHAKLCQWKYPPGNEIYRDEKEMISIFEVDGKRKPDYARRLCWLASLFIPHKVSTYSVWYFQFYILTRITKEGFNLIGYFSKELKPSGNNNLSCILTMPYCMGHGYGQLLIDLSYCLSIRERKIGSPEHPLSDQGLIAYRKYWKSILLCHIRKKYKEKANCISMKELSYLSGINIDDLISTALSLGLIGYNKVSESYLINVSQALDQPLKELRRKILNEKLLTWSPEEEPIGDGWSRYDC</sequence>
<evidence type="ECO:0000256" key="10">
    <source>
        <dbReference type="ARBA" id="ARBA00023242"/>
    </source>
</evidence>
<feature type="domain" description="PHD-type" evidence="14">
    <location>
        <begin position="19"/>
        <end position="77"/>
    </location>
</feature>
<dbReference type="PANTHER" id="PTHR10615:SF161">
    <property type="entry name" value="HISTONE ACETYLTRANSFERASE KAT7"/>
    <property type="match status" value="1"/>
</dbReference>
<accession>A0A0N5A1I6</accession>
<dbReference type="GO" id="GO:0004402">
    <property type="term" value="F:histone acetyltransferase activity"/>
    <property type="evidence" value="ECO:0007669"/>
    <property type="project" value="InterPro"/>
</dbReference>
<evidence type="ECO:0000256" key="7">
    <source>
        <dbReference type="ARBA" id="ARBA00022833"/>
    </source>
</evidence>
<keyword evidence="4" id="KW-0808">Transferase</keyword>
<name>A0A0N5A1I6_PARTI</name>
<keyword evidence="9" id="KW-0007">Acetylation</keyword>
<keyword evidence="6 12" id="KW-0863">Zinc-finger</keyword>
<dbReference type="PROSITE" id="PS51726">
    <property type="entry name" value="MYST_HAT"/>
    <property type="match status" value="1"/>
</dbReference>
<dbReference type="InterPro" id="IPR013083">
    <property type="entry name" value="Znf_RING/FYVE/PHD"/>
</dbReference>
<dbReference type="InterPro" id="IPR050603">
    <property type="entry name" value="MYST_HAT"/>
</dbReference>
<dbReference type="InterPro" id="IPR001965">
    <property type="entry name" value="Znf_PHD"/>
</dbReference>
<dbReference type="GO" id="GO:0006357">
    <property type="term" value="P:regulation of transcription by RNA polymerase II"/>
    <property type="evidence" value="ECO:0007669"/>
    <property type="project" value="TreeGrafter"/>
</dbReference>
<evidence type="ECO:0000256" key="12">
    <source>
        <dbReference type="PROSITE-ProRule" id="PRU00146"/>
    </source>
</evidence>
<dbReference type="InterPro" id="IPR040706">
    <property type="entry name" value="Zf-MYST"/>
</dbReference>
<evidence type="ECO:0000313" key="17">
    <source>
        <dbReference type="WBParaSite" id="PTRK_0001548500.1"/>
    </source>
</evidence>
<dbReference type="PROSITE" id="PS50016">
    <property type="entry name" value="ZF_PHD_2"/>
    <property type="match status" value="1"/>
</dbReference>
<dbReference type="GO" id="GO:0003712">
    <property type="term" value="F:transcription coregulator activity"/>
    <property type="evidence" value="ECO:0007669"/>
    <property type="project" value="TreeGrafter"/>
</dbReference>
<dbReference type="GO" id="GO:0008270">
    <property type="term" value="F:zinc ion binding"/>
    <property type="evidence" value="ECO:0007669"/>
    <property type="project" value="UniProtKB-KW"/>
</dbReference>
<dbReference type="InterPro" id="IPR002717">
    <property type="entry name" value="HAT_MYST-type"/>
</dbReference>
<organism evidence="16 17">
    <name type="scientific">Parastrongyloides trichosuri</name>
    <name type="common">Possum-specific nematode worm</name>
    <dbReference type="NCBI Taxonomy" id="131310"/>
    <lineage>
        <taxon>Eukaryota</taxon>
        <taxon>Metazoa</taxon>
        <taxon>Ecdysozoa</taxon>
        <taxon>Nematoda</taxon>
        <taxon>Chromadorea</taxon>
        <taxon>Rhabditida</taxon>
        <taxon>Tylenchina</taxon>
        <taxon>Panagrolaimomorpha</taxon>
        <taxon>Strongyloidoidea</taxon>
        <taxon>Strongyloididae</taxon>
        <taxon>Parastrongyloides</taxon>
    </lineage>
</organism>
<dbReference type="Proteomes" id="UP000038045">
    <property type="component" value="Unplaced"/>
</dbReference>
<dbReference type="GO" id="GO:0005634">
    <property type="term" value="C:nucleus"/>
    <property type="evidence" value="ECO:0007669"/>
    <property type="project" value="UniProtKB-SubCell"/>
</dbReference>
<evidence type="ECO:0000256" key="13">
    <source>
        <dbReference type="RuleBase" id="RU361211"/>
    </source>
</evidence>
<dbReference type="InterPro" id="IPR036388">
    <property type="entry name" value="WH-like_DNA-bd_sf"/>
</dbReference>
<evidence type="ECO:0000256" key="8">
    <source>
        <dbReference type="ARBA" id="ARBA00022853"/>
    </source>
</evidence>
<dbReference type="Pfam" id="PF17772">
    <property type="entry name" value="zf-MYST"/>
    <property type="match status" value="1"/>
</dbReference>
<evidence type="ECO:0000256" key="11">
    <source>
        <dbReference type="PIRSR" id="PIRSR602717-51"/>
    </source>
</evidence>
<dbReference type="Gene3D" id="3.30.40.10">
    <property type="entry name" value="Zinc/RING finger domain, C3HC4 (zinc finger)"/>
    <property type="match status" value="1"/>
</dbReference>
<evidence type="ECO:0000256" key="4">
    <source>
        <dbReference type="ARBA" id="ARBA00022679"/>
    </source>
</evidence>
<evidence type="ECO:0000313" key="16">
    <source>
        <dbReference type="Proteomes" id="UP000038045"/>
    </source>
</evidence>
<evidence type="ECO:0000256" key="5">
    <source>
        <dbReference type="ARBA" id="ARBA00022723"/>
    </source>
</evidence>
<protein>
    <recommendedName>
        <fullName evidence="3 13">Histone acetyltransferase</fullName>
        <ecNumber evidence="3 13">2.3.1.48</ecNumber>
    </recommendedName>
</protein>
<dbReference type="SUPFAM" id="SSF55729">
    <property type="entry name" value="Acyl-CoA N-acyltransferases (Nat)"/>
    <property type="match status" value="1"/>
</dbReference>
<dbReference type="AlphaFoldDB" id="A0A0N5A1I6"/>
<feature type="active site" description="Proton donor/acceptor" evidence="11">
    <location>
        <position position="436"/>
    </location>
</feature>
<keyword evidence="16" id="KW-1185">Reference proteome</keyword>
<comment type="catalytic activity">
    <reaction evidence="13">
        <text>L-lysyl-[protein] + acetyl-CoA = N(6)-acetyl-L-lysyl-[protein] + CoA + H(+)</text>
        <dbReference type="Rhea" id="RHEA:45948"/>
        <dbReference type="Rhea" id="RHEA-COMP:9752"/>
        <dbReference type="Rhea" id="RHEA-COMP:10731"/>
        <dbReference type="ChEBI" id="CHEBI:15378"/>
        <dbReference type="ChEBI" id="CHEBI:29969"/>
        <dbReference type="ChEBI" id="CHEBI:57287"/>
        <dbReference type="ChEBI" id="CHEBI:57288"/>
        <dbReference type="ChEBI" id="CHEBI:61930"/>
        <dbReference type="EC" id="2.3.1.48"/>
    </reaction>
</comment>
<evidence type="ECO:0000256" key="2">
    <source>
        <dbReference type="ARBA" id="ARBA00010107"/>
    </source>
</evidence>
<keyword evidence="10 13" id="KW-0539">Nucleus</keyword>
<dbReference type="STRING" id="131310.A0A0N5A1I6"/>
<keyword evidence="7" id="KW-0862">Zinc</keyword>
<dbReference type="InterPro" id="IPR011011">
    <property type="entry name" value="Znf_FYVE_PHD"/>
</dbReference>
<dbReference type="Gene3D" id="3.30.60.60">
    <property type="entry name" value="N-acetyl transferase-like"/>
    <property type="match status" value="1"/>
</dbReference>
<dbReference type="GO" id="GO:0000785">
    <property type="term" value="C:chromatin"/>
    <property type="evidence" value="ECO:0007669"/>
    <property type="project" value="TreeGrafter"/>
</dbReference>
<dbReference type="InterPro" id="IPR016181">
    <property type="entry name" value="Acyl_CoA_acyltransferase"/>
</dbReference>
<dbReference type="InterPro" id="IPR019787">
    <property type="entry name" value="Znf_PHD-finger"/>
</dbReference>
<evidence type="ECO:0000256" key="9">
    <source>
        <dbReference type="ARBA" id="ARBA00022990"/>
    </source>
</evidence>
<dbReference type="SMART" id="SM00249">
    <property type="entry name" value="PHD"/>
    <property type="match status" value="1"/>
</dbReference>
<dbReference type="Gene3D" id="3.40.630.30">
    <property type="match status" value="1"/>
</dbReference>
<comment type="similarity">
    <text evidence="2 13">Belongs to the MYST (SAS/MOZ) family.</text>
</comment>
<dbReference type="Gene3D" id="1.10.10.10">
    <property type="entry name" value="Winged helix-like DNA-binding domain superfamily/Winged helix DNA-binding domain"/>
    <property type="match status" value="1"/>
</dbReference>